<dbReference type="SUPFAM" id="SSF63411">
    <property type="entry name" value="LuxS/MPP-like metallohydrolase"/>
    <property type="match status" value="2"/>
</dbReference>
<dbReference type="EMBL" id="FQXH01000008">
    <property type="protein sequence ID" value="SHH12560.1"/>
    <property type="molecule type" value="Genomic_DNA"/>
</dbReference>
<evidence type="ECO:0000313" key="3">
    <source>
        <dbReference type="Proteomes" id="UP000242520"/>
    </source>
</evidence>
<dbReference type="STRING" id="1123350.SAMN02744040_00896"/>
<dbReference type="Pfam" id="PF05193">
    <property type="entry name" value="Peptidase_M16_C"/>
    <property type="match status" value="1"/>
</dbReference>
<accession>A0A1M5QFE3</accession>
<evidence type="ECO:0000313" key="2">
    <source>
        <dbReference type="EMBL" id="SHH12560.1"/>
    </source>
</evidence>
<gene>
    <name evidence="2" type="ORF">SAMN02744040_00896</name>
</gene>
<dbReference type="InterPro" id="IPR050361">
    <property type="entry name" value="MPP/UQCRC_Complex"/>
</dbReference>
<dbReference type="OrthoDB" id="9762085at2"/>
<feature type="domain" description="Peptidase M16 C-terminal" evidence="1">
    <location>
        <begin position="182"/>
        <end position="356"/>
    </location>
</feature>
<proteinExistence type="predicted"/>
<name>A0A1M5QFE3_9FIRM</name>
<dbReference type="GO" id="GO:0046872">
    <property type="term" value="F:metal ion binding"/>
    <property type="evidence" value="ECO:0007669"/>
    <property type="project" value="InterPro"/>
</dbReference>
<dbReference type="PANTHER" id="PTHR11851:SF186">
    <property type="entry name" value="INACTIVE METALLOPROTEASE YMFF-RELATED"/>
    <property type="match status" value="1"/>
</dbReference>
<keyword evidence="3" id="KW-1185">Reference proteome</keyword>
<dbReference type="RefSeq" id="WP_072724071.1">
    <property type="nucleotide sequence ID" value="NZ_FQXH01000008.1"/>
</dbReference>
<evidence type="ECO:0000259" key="1">
    <source>
        <dbReference type="Pfam" id="PF05193"/>
    </source>
</evidence>
<dbReference type="Gene3D" id="3.30.830.10">
    <property type="entry name" value="Metalloenzyme, LuxS/M16 peptidase-like"/>
    <property type="match status" value="2"/>
</dbReference>
<reference evidence="3" key="1">
    <citation type="submission" date="2016-11" db="EMBL/GenBank/DDBJ databases">
        <authorList>
            <person name="Varghese N."/>
            <person name="Submissions S."/>
        </authorList>
    </citation>
    <scope>NUCLEOTIDE SEQUENCE [LARGE SCALE GENOMIC DNA]</scope>
    <source>
        <strain evidence="3">DSM 15285</strain>
    </source>
</reference>
<dbReference type="AlphaFoldDB" id="A0A1M5QFE3"/>
<dbReference type="InterPro" id="IPR007863">
    <property type="entry name" value="Peptidase_M16_C"/>
</dbReference>
<sequence>MDKVERINLGNGLNLTLINTDKFKTNLVSVYIQRVLDRKEVTKNALIPNVLKNGSRNYKTQREISTKLDDLYGASVFVDIIKKGEKQILSFKLSITNDLYLDEDIFEEGLNFLNDIVNNPLVEGDSFKTEYVEIEKNNLKDKIKSKINDKSRYSLHRCIEEMCKNEKFSIYEYGYEEDLKSIDGKNLYEHYKRIIKTSPIDIVVAGNFDKEAVIKHIKNIFKFERENIINIPREDIYINPNGVKNIVDKMDVTQGKIALGFRTNIDFKDEKYYPLMVYSSVLGGGPHSKLFINVREKESLCYYVYSMIEKYKSIMLISSGIEIENYDKALELIEQELEKMKKGEISQEEIENSKNSIINSIRSVSDSLNGLSDFYYSQGMSESSETLDSIMEKIKKVTKDEIVGVSNNIKLDTVYFLRN</sequence>
<protein>
    <submittedName>
        <fullName evidence="2">Predicted Zn-dependent peptidase</fullName>
    </submittedName>
</protein>
<dbReference type="NCBIfam" id="NF047422">
    <property type="entry name" value="YfmF_fam"/>
    <property type="match status" value="1"/>
</dbReference>
<organism evidence="2 3">
    <name type="scientific">Tepidibacter thalassicus DSM 15285</name>
    <dbReference type="NCBI Taxonomy" id="1123350"/>
    <lineage>
        <taxon>Bacteria</taxon>
        <taxon>Bacillati</taxon>
        <taxon>Bacillota</taxon>
        <taxon>Clostridia</taxon>
        <taxon>Peptostreptococcales</taxon>
        <taxon>Peptostreptococcaceae</taxon>
        <taxon>Tepidibacter</taxon>
    </lineage>
</organism>
<dbReference type="PANTHER" id="PTHR11851">
    <property type="entry name" value="METALLOPROTEASE"/>
    <property type="match status" value="1"/>
</dbReference>
<dbReference type="Proteomes" id="UP000242520">
    <property type="component" value="Unassembled WGS sequence"/>
</dbReference>
<dbReference type="InterPro" id="IPR011249">
    <property type="entry name" value="Metalloenz_LuxS/M16"/>
</dbReference>